<gene>
    <name evidence="3" type="ORF">EV702DRAFT_188297</name>
</gene>
<keyword evidence="4" id="KW-1185">Reference proteome</keyword>
<accession>A0A9P6ZYB9</accession>
<feature type="domain" description="Wings apart-like protein C-terminal" evidence="2">
    <location>
        <begin position="266"/>
        <end position="404"/>
    </location>
</feature>
<name>A0A9P6ZYB9_9AGAM</name>
<dbReference type="InterPro" id="IPR011989">
    <property type="entry name" value="ARM-like"/>
</dbReference>
<feature type="region of interest" description="Disordered" evidence="1">
    <location>
        <begin position="28"/>
        <end position="50"/>
    </location>
</feature>
<feature type="region of interest" description="Disordered" evidence="1">
    <location>
        <begin position="157"/>
        <end position="193"/>
    </location>
</feature>
<sequence>MHPAGFRQELVVYHDPQHILTTTTATMKRTYGRKNSRRARQDSPGVEVVLSPPRKRPRIEVEIVQPPASAHLSPPKVTSPIRRSTTMPDVASISSTPSNIRTPTKPARDLSTLFSASPHRTPNSPGRSVGVVKRMLSRSRTESSIDHNAGHNICSLTPSSNTLPVHSSPPKIASSRSPSPTQSKPLLTKHTRTYTGASRSYRIALPAADLAEPDDTRESYADLRSRWGVDNSEDDPRPFDDDTRTLKRTSSVGSRVLANGMMNDLKSITELRSKGESRRFLDEVGYLFEGIESGCAIALRRASVLEIVTKLCDPEFNRRAKTSDFYARTWDVFVKAREDGTDKILDATLSFFAFLSTRDPQTLSELAHKPELVPTLLDILRSLTPTSDMKSDGLNQGLKKDILALALSGVDATGLRASGIIRTDVAPLKALADVIMKSGVMKDARGFSTRALLSTTLSSLPASLLPPALQTLPSILNSLRAELLLVSPRVNAWERGMELFPGYTGSDTGLGGNGNTTRNGKGKGKETHKPSDPPIEIATPSLAHIHACLRLVDAYLLEEWMGHVPSRSGVASDGLHGTREQSEIYRALADPAFIDELVELCVAAEILVRDCVRDLDTMNKEENAEEGQGELGTFWSSSSLHFNFLPPSRTPLQSIIPDTRPSFLQQG</sequence>
<dbReference type="OrthoDB" id="78088at2759"/>
<feature type="region of interest" description="Disordered" evidence="1">
    <location>
        <begin position="504"/>
        <end position="534"/>
    </location>
</feature>
<reference evidence="3" key="1">
    <citation type="journal article" date="2020" name="New Phytol.">
        <title>Comparative genomics reveals dynamic genome evolution in host specialist ectomycorrhizal fungi.</title>
        <authorList>
            <person name="Lofgren L.A."/>
            <person name="Nguyen N.H."/>
            <person name="Vilgalys R."/>
            <person name="Ruytinx J."/>
            <person name="Liao H.L."/>
            <person name="Branco S."/>
            <person name="Kuo A."/>
            <person name="LaButti K."/>
            <person name="Lipzen A."/>
            <person name="Andreopoulos W."/>
            <person name="Pangilinan J."/>
            <person name="Riley R."/>
            <person name="Hundley H."/>
            <person name="Na H."/>
            <person name="Barry K."/>
            <person name="Grigoriev I.V."/>
            <person name="Stajich J.E."/>
            <person name="Kennedy P.G."/>
        </authorList>
    </citation>
    <scope>NUCLEOTIDE SEQUENCE</scope>
    <source>
        <strain evidence="3">DOB743</strain>
    </source>
</reference>
<feature type="compositionally biased region" description="Polar residues" evidence="1">
    <location>
        <begin position="174"/>
        <end position="185"/>
    </location>
</feature>
<dbReference type="Gene3D" id="1.25.10.10">
    <property type="entry name" value="Leucine-rich Repeat Variant"/>
    <property type="match status" value="1"/>
</dbReference>
<dbReference type="Proteomes" id="UP000714275">
    <property type="component" value="Unassembled WGS sequence"/>
</dbReference>
<dbReference type="EMBL" id="JABBWD010000017">
    <property type="protein sequence ID" value="KAG1778061.1"/>
    <property type="molecule type" value="Genomic_DNA"/>
</dbReference>
<proteinExistence type="predicted"/>
<dbReference type="AlphaFoldDB" id="A0A9P6ZYB9"/>
<comment type="caution">
    <text evidence="3">The sequence shown here is derived from an EMBL/GenBank/DDBJ whole genome shotgun (WGS) entry which is preliminary data.</text>
</comment>
<evidence type="ECO:0000313" key="4">
    <source>
        <dbReference type="Proteomes" id="UP000714275"/>
    </source>
</evidence>
<protein>
    <recommendedName>
        <fullName evidence="2">Wings apart-like protein C-terminal domain-containing protein</fullName>
    </recommendedName>
</protein>
<dbReference type="Pfam" id="PF07814">
    <property type="entry name" value="WAPL"/>
    <property type="match status" value="1"/>
</dbReference>
<dbReference type="InterPro" id="IPR022771">
    <property type="entry name" value="WAPL_C"/>
</dbReference>
<evidence type="ECO:0000313" key="3">
    <source>
        <dbReference type="EMBL" id="KAG1778061.1"/>
    </source>
</evidence>
<evidence type="ECO:0000259" key="2">
    <source>
        <dbReference type="Pfam" id="PF07814"/>
    </source>
</evidence>
<evidence type="ECO:0000256" key="1">
    <source>
        <dbReference type="SAM" id="MobiDB-lite"/>
    </source>
</evidence>
<organism evidence="3 4">
    <name type="scientific">Suillus placidus</name>
    <dbReference type="NCBI Taxonomy" id="48579"/>
    <lineage>
        <taxon>Eukaryota</taxon>
        <taxon>Fungi</taxon>
        <taxon>Dikarya</taxon>
        <taxon>Basidiomycota</taxon>
        <taxon>Agaricomycotina</taxon>
        <taxon>Agaricomycetes</taxon>
        <taxon>Agaricomycetidae</taxon>
        <taxon>Boletales</taxon>
        <taxon>Suillineae</taxon>
        <taxon>Suillaceae</taxon>
        <taxon>Suillus</taxon>
    </lineage>
</organism>